<gene>
    <name evidence="1" type="ORF">MM171B00501_0023</name>
</gene>
<proteinExistence type="predicted"/>
<reference evidence="1" key="1">
    <citation type="submission" date="2020-03" db="EMBL/GenBank/DDBJ databases">
        <title>The deep terrestrial virosphere.</title>
        <authorList>
            <person name="Holmfeldt K."/>
            <person name="Nilsson E."/>
            <person name="Simone D."/>
            <person name="Lopez-Fernandez M."/>
            <person name="Wu X."/>
            <person name="de Brujin I."/>
            <person name="Lundin D."/>
            <person name="Andersson A."/>
            <person name="Bertilsson S."/>
            <person name="Dopson M."/>
        </authorList>
    </citation>
    <scope>NUCLEOTIDE SEQUENCE</scope>
    <source>
        <strain evidence="1">MM171B00501</strain>
    </source>
</reference>
<sequence length="63" mass="6955">MYFTTVKPAGAIIGEAVLVDCVREHPSVWFVGPYGLVLCEAKLYDKPIPCKGKLGFFEPDIPQ</sequence>
<evidence type="ECO:0000313" key="1">
    <source>
        <dbReference type="EMBL" id="QJB04062.1"/>
    </source>
</evidence>
<dbReference type="SUPFAM" id="SSF88697">
    <property type="entry name" value="PUA domain-like"/>
    <property type="match status" value="1"/>
</dbReference>
<dbReference type="EMBL" id="MT143870">
    <property type="protein sequence ID" value="QJB04062.1"/>
    <property type="molecule type" value="Genomic_DNA"/>
</dbReference>
<dbReference type="AlphaFoldDB" id="A0A6M3MGW6"/>
<dbReference type="InterPro" id="IPR015947">
    <property type="entry name" value="PUA-like_sf"/>
</dbReference>
<protein>
    <submittedName>
        <fullName evidence="1">Uncharacterized protein</fullName>
    </submittedName>
</protein>
<accession>A0A6M3MGW6</accession>
<name>A0A6M3MGW6_9ZZZZ</name>
<organism evidence="1">
    <name type="scientific">viral metagenome</name>
    <dbReference type="NCBI Taxonomy" id="1070528"/>
    <lineage>
        <taxon>unclassified sequences</taxon>
        <taxon>metagenomes</taxon>
        <taxon>organismal metagenomes</taxon>
    </lineage>
</organism>